<protein>
    <recommendedName>
        <fullName evidence="10">Galactose-1-phosphate uridylyltransferase</fullName>
        <shortName evidence="10">Gal-1-P uridylyltransferase</shortName>
        <ecNumber evidence="10">2.7.7.12</ecNumber>
    </recommendedName>
    <alternativeName>
        <fullName evidence="10">UDP-glucose--hexose-1-phosphate uridylyltransferase</fullName>
    </alternativeName>
</protein>
<dbReference type="HAMAP" id="MF_00571">
    <property type="entry name" value="GalP_UDP_trans"/>
    <property type="match status" value="1"/>
</dbReference>
<dbReference type="UniPathway" id="UPA00214"/>
<dbReference type="Proteomes" id="UP000263232">
    <property type="component" value="Chromosome"/>
</dbReference>
<dbReference type="GO" id="GO:0006012">
    <property type="term" value="P:galactose metabolic process"/>
    <property type="evidence" value="ECO:0007669"/>
    <property type="project" value="UniProtKB-UniRule"/>
</dbReference>
<evidence type="ECO:0000256" key="4">
    <source>
        <dbReference type="ARBA" id="ARBA00008706"/>
    </source>
</evidence>
<comment type="catalytic activity">
    <reaction evidence="1 10">
        <text>alpha-D-galactose 1-phosphate + UDP-alpha-D-glucose = alpha-D-glucose 1-phosphate + UDP-alpha-D-galactose</text>
        <dbReference type="Rhea" id="RHEA:13989"/>
        <dbReference type="ChEBI" id="CHEBI:58336"/>
        <dbReference type="ChEBI" id="CHEBI:58601"/>
        <dbReference type="ChEBI" id="CHEBI:58885"/>
        <dbReference type="ChEBI" id="CHEBI:66914"/>
        <dbReference type="EC" id="2.7.7.12"/>
    </reaction>
</comment>
<evidence type="ECO:0000259" key="11">
    <source>
        <dbReference type="Pfam" id="PF01087"/>
    </source>
</evidence>
<evidence type="ECO:0000256" key="9">
    <source>
        <dbReference type="ARBA" id="ARBA00023277"/>
    </source>
</evidence>
<dbReference type="GO" id="GO:0005737">
    <property type="term" value="C:cytoplasm"/>
    <property type="evidence" value="ECO:0007669"/>
    <property type="project" value="UniProtKB-SubCell"/>
</dbReference>
<keyword evidence="6 10" id="KW-0808">Transferase</keyword>
<evidence type="ECO:0000313" key="14">
    <source>
        <dbReference type="Proteomes" id="UP000263232"/>
    </source>
</evidence>
<evidence type="ECO:0000256" key="7">
    <source>
        <dbReference type="ARBA" id="ARBA00022695"/>
    </source>
</evidence>
<evidence type="ECO:0000256" key="6">
    <source>
        <dbReference type="ARBA" id="ARBA00022679"/>
    </source>
</evidence>
<evidence type="ECO:0000313" key="13">
    <source>
        <dbReference type="EMBL" id="AXY26188.1"/>
    </source>
</evidence>
<keyword evidence="14" id="KW-1185">Reference proteome</keyword>
<feature type="domain" description="Galactose-1-phosphate uridyl transferase N-terminal" evidence="11">
    <location>
        <begin position="20"/>
        <end position="230"/>
    </location>
</feature>
<dbReference type="NCBIfam" id="TIGR01239">
    <property type="entry name" value="galT_2"/>
    <property type="match status" value="1"/>
</dbReference>
<evidence type="ECO:0000256" key="2">
    <source>
        <dbReference type="ARBA" id="ARBA00004496"/>
    </source>
</evidence>
<dbReference type="Pfam" id="PF01087">
    <property type="entry name" value="GalP_UDP_transf"/>
    <property type="match status" value="1"/>
</dbReference>
<evidence type="ECO:0000256" key="10">
    <source>
        <dbReference type="HAMAP-Rule" id="MF_00571"/>
    </source>
</evidence>
<dbReference type="Pfam" id="PF02744">
    <property type="entry name" value="GalP_UDP_tr_C"/>
    <property type="match status" value="1"/>
</dbReference>
<dbReference type="InterPro" id="IPR005850">
    <property type="entry name" value="GalP_Utransf_C"/>
</dbReference>
<dbReference type="PANTHER" id="PTHR39191:SF1">
    <property type="entry name" value="DUF4922 DOMAIN-CONTAINING PROTEIN"/>
    <property type="match status" value="1"/>
</dbReference>
<evidence type="ECO:0000256" key="1">
    <source>
        <dbReference type="ARBA" id="ARBA00001107"/>
    </source>
</evidence>
<evidence type="ECO:0000256" key="5">
    <source>
        <dbReference type="ARBA" id="ARBA00022490"/>
    </source>
</evidence>
<reference evidence="13 14" key="1">
    <citation type="submission" date="2017-09" db="EMBL/GenBank/DDBJ databases">
        <title>Complete genome sequence of Oxytococcus suis strain ZY16052.</title>
        <authorList>
            <person name="Li F."/>
        </authorList>
    </citation>
    <scope>NUCLEOTIDE SEQUENCE [LARGE SCALE GENOMIC DNA]</scope>
    <source>
        <strain evidence="13 14">ZY16052</strain>
    </source>
</reference>
<dbReference type="NCBIfam" id="NF003629">
    <property type="entry name" value="PRK05270.1-2"/>
    <property type="match status" value="1"/>
</dbReference>
<accession>A0A347WM81</accession>
<organism evidence="13 14">
    <name type="scientific">Suicoccus acidiformans</name>
    <dbReference type="NCBI Taxonomy" id="2036206"/>
    <lineage>
        <taxon>Bacteria</taxon>
        <taxon>Bacillati</taxon>
        <taxon>Bacillota</taxon>
        <taxon>Bacilli</taxon>
        <taxon>Lactobacillales</taxon>
        <taxon>Aerococcaceae</taxon>
        <taxon>Suicoccus</taxon>
    </lineage>
</organism>
<dbReference type="InterPro" id="IPR000766">
    <property type="entry name" value="GalP_uridyl_Trfase_II"/>
</dbReference>
<evidence type="ECO:0000256" key="8">
    <source>
        <dbReference type="ARBA" id="ARBA00023144"/>
    </source>
</evidence>
<dbReference type="KEGG" id="abae:CL176_09345"/>
<evidence type="ECO:0000256" key="3">
    <source>
        <dbReference type="ARBA" id="ARBA00004947"/>
    </source>
</evidence>
<feature type="domain" description="Galactose-1-phosphate uridyl transferase C-terminal" evidence="12">
    <location>
        <begin position="246"/>
        <end position="439"/>
    </location>
</feature>
<dbReference type="PANTHER" id="PTHR39191">
    <property type="entry name" value="GALACTOSE-1-PHOSPHATE URIDYLYLTRANSFERASE"/>
    <property type="match status" value="1"/>
</dbReference>
<evidence type="ECO:0000259" key="12">
    <source>
        <dbReference type="Pfam" id="PF02744"/>
    </source>
</evidence>
<dbReference type="EMBL" id="CP023434">
    <property type="protein sequence ID" value="AXY26188.1"/>
    <property type="molecule type" value="Genomic_DNA"/>
</dbReference>
<keyword evidence="5 10" id="KW-0963">Cytoplasm</keyword>
<name>A0A347WM81_9LACT</name>
<sequence>MSISQLIYGFIHQAVDDQLLEAIDELYVRNRLLALFNQSEYRDEAESGDRRPLLDWLDDLVEYGVTHQIIDDTQSDRDILEASVMDLLMPKPSDLNHEFWHLYAENPEVATDYFYQLSKQSNYIKTREIAKNVAFTGETKYGNLQITINLSKPEKDPVEIAKAKSMPQVNYPKCALCMENEGYRGHINHAARQNHRIIRMDLDNGLYGFQYSPYLYYNEHSIFLSDKHEPMVIDLKCFDNLLEIIEIFPHYFVGSNADLPGVGGSILTHDHYQGGRQVFPMDQAEVIDVVAVNHHDEVECELLKWPMSVIRLRSADKDQLLDAANQILQAWRQYDDPDNDIYAETDQPHNTVTPIARRKGEQFELDLVLRNNRTTEELPLGIFHPHPDVHHIKKENIGLIEVMGLAILPPRLLAEVETIKQYLLGEVALDEVKVYHQTWAESLKADYADDVEVSDFIQQGIVKKFERVLEDAGVYKQTEQGLTGLKQFIESVDL</sequence>
<keyword evidence="9 10" id="KW-0119">Carbohydrate metabolism</keyword>
<comment type="subcellular location">
    <subcellularLocation>
        <location evidence="2 10">Cytoplasm</location>
    </subcellularLocation>
</comment>
<dbReference type="PIRSF" id="PIRSF006005">
    <property type="entry name" value="GalT_BS"/>
    <property type="match status" value="1"/>
</dbReference>
<dbReference type="GO" id="GO:0008108">
    <property type="term" value="F:UDP-glucose:hexose-1-phosphate uridylyltransferase activity"/>
    <property type="evidence" value="ECO:0007669"/>
    <property type="project" value="UniProtKB-UniRule"/>
</dbReference>
<proteinExistence type="inferred from homology"/>
<dbReference type="RefSeq" id="WP_118991083.1">
    <property type="nucleotide sequence ID" value="NZ_CP023434.1"/>
</dbReference>
<dbReference type="EC" id="2.7.7.12" evidence="10"/>
<keyword evidence="7 10" id="KW-0548">Nucleotidyltransferase</keyword>
<comment type="similarity">
    <text evidence="4 10">Belongs to the galactose-1-phosphate uridylyltransferase type 2 family.</text>
</comment>
<comment type="pathway">
    <text evidence="3 10">Carbohydrate metabolism; galactose metabolism.</text>
</comment>
<keyword evidence="8 10" id="KW-0299">Galactose metabolism</keyword>
<dbReference type="AlphaFoldDB" id="A0A347WM81"/>
<dbReference type="OrthoDB" id="2293at2"/>
<gene>
    <name evidence="10 13" type="primary">galT</name>
    <name evidence="13" type="ORF">CL176_09345</name>
</gene>
<dbReference type="InterPro" id="IPR005849">
    <property type="entry name" value="GalP_Utransf_N"/>
</dbReference>